<proteinExistence type="predicted"/>
<evidence type="ECO:0000259" key="1">
    <source>
        <dbReference type="Pfam" id="PF13472"/>
    </source>
</evidence>
<dbReference type="InterPro" id="IPR051532">
    <property type="entry name" value="Ester_Hydrolysis_Enzymes"/>
</dbReference>
<dbReference type="RefSeq" id="WP_122194441.1">
    <property type="nucleotide sequence ID" value="NZ_JBHSKC010000009.1"/>
</dbReference>
<dbReference type="PANTHER" id="PTHR30383">
    <property type="entry name" value="THIOESTERASE 1/PROTEASE 1/LYSOPHOSPHOLIPASE L1"/>
    <property type="match status" value="1"/>
</dbReference>
<dbReference type="InterPro" id="IPR036514">
    <property type="entry name" value="SGNH_hydro_sf"/>
</dbReference>
<sequence>MIRLSDGPMTWVATGDSITQAVEHTHGARGWVEHLHERIRWQLNRLTDVVVNTGVSAWGADDVLAAHDRLIGRFEPDVLSVSLGTNDCLAGEDGLPGFRDAMHRIIAGAAPGTQVVLHTPVLVSASGRERRAALPAYCQAVREIAKESGALLVDHEAHWLEHHGADDPIPWLDDPAHPNAVGHLHMANHTLRSIGLGELDPL</sequence>
<dbReference type="SUPFAM" id="SSF52266">
    <property type="entry name" value="SGNH hydrolase"/>
    <property type="match status" value="1"/>
</dbReference>
<dbReference type="Gene3D" id="3.40.50.1110">
    <property type="entry name" value="SGNH hydrolase"/>
    <property type="match status" value="1"/>
</dbReference>
<protein>
    <submittedName>
        <fullName evidence="2">SGNH/GDSL hydrolase family protein</fullName>
    </submittedName>
</protein>
<keyword evidence="3" id="KW-1185">Reference proteome</keyword>
<dbReference type="OrthoDB" id="3288625at2"/>
<reference evidence="2 3" key="1">
    <citation type="submission" date="2018-10" db="EMBL/GenBank/DDBJ databases">
        <title>Isolation from soil.</title>
        <authorList>
            <person name="Hu J."/>
        </authorList>
    </citation>
    <scope>NUCLEOTIDE SEQUENCE [LARGE SCALE GENOMIC DNA]</scope>
    <source>
        <strain evidence="2 3">NEAU-Ht49</strain>
    </source>
</reference>
<comment type="caution">
    <text evidence="2">The sequence shown here is derived from an EMBL/GenBank/DDBJ whole genome shotgun (WGS) entry which is preliminary data.</text>
</comment>
<organism evidence="2 3">
    <name type="scientific">Actinomadura harenae</name>
    <dbReference type="NCBI Taxonomy" id="2483351"/>
    <lineage>
        <taxon>Bacteria</taxon>
        <taxon>Bacillati</taxon>
        <taxon>Actinomycetota</taxon>
        <taxon>Actinomycetes</taxon>
        <taxon>Streptosporangiales</taxon>
        <taxon>Thermomonosporaceae</taxon>
        <taxon>Actinomadura</taxon>
    </lineage>
</organism>
<accession>A0A3M2M6T9</accession>
<dbReference type="Pfam" id="PF13472">
    <property type="entry name" value="Lipase_GDSL_2"/>
    <property type="match status" value="1"/>
</dbReference>
<evidence type="ECO:0000313" key="2">
    <source>
        <dbReference type="EMBL" id="RMI44690.1"/>
    </source>
</evidence>
<gene>
    <name evidence="2" type="ORF">EBO15_12100</name>
</gene>
<keyword evidence="2" id="KW-0378">Hydrolase</keyword>
<dbReference type="EMBL" id="RFFG01000017">
    <property type="protein sequence ID" value="RMI44690.1"/>
    <property type="molecule type" value="Genomic_DNA"/>
</dbReference>
<dbReference type="AlphaFoldDB" id="A0A3M2M6T9"/>
<dbReference type="GO" id="GO:0016787">
    <property type="term" value="F:hydrolase activity"/>
    <property type="evidence" value="ECO:0007669"/>
    <property type="project" value="UniProtKB-KW"/>
</dbReference>
<name>A0A3M2M6T9_9ACTN</name>
<dbReference type="InterPro" id="IPR013830">
    <property type="entry name" value="SGNH_hydro"/>
</dbReference>
<feature type="domain" description="SGNH hydrolase-type esterase" evidence="1">
    <location>
        <begin position="14"/>
        <end position="183"/>
    </location>
</feature>
<dbReference type="Proteomes" id="UP000282674">
    <property type="component" value="Unassembled WGS sequence"/>
</dbReference>
<evidence type="ECO:0000313" key="3">
    <source>
        <dbReference type="Proteomes" id="UP000282674"/>
    </source>
</evidence>